<protein>
    <submittedName>
        <fullName evidence="2">Xanthine/CO dehydrogenase XdhC/CoxF family maturation factor</fullName>
    </submittedName>
</protein>
<name>A0A853BCI8_9PSEU</name>
<dbReference type="PANTHER" id="PTHR30388:SF4">
    <property type="entry name" value="MOLYBDENUM COFACTOR INSERTION CHAPERONE PAOD"/>
    <property type="match status" value="1"/>
</dbReference>
<dbReference type="Pfam" id="PF13478">
    <property type="entry name" value="XdhC_C"/>
    <property type="match status" value="1"/>
</dbReference>
<dbReference type="AlphaFoldDB" id="A0A853BCI8"/>
<sequence>MASETVSACAVAHGEGEPGGETRTLVAVFASPVAEFLLRYGQDLGYRPVLFDPDPARVAGVEAVSVLPDLDGDTDVVVTDHHRDELGTVLRDVLARPVRWTGVMGNPRHEGPHVEALRSLGVAQPDIDRVHRPIGLDIGSRRPAEIAIATLAGLLADRNGRPGGFFGH</sequence>
<dbReference type="EMBL" id="JACCFK010000002">
    <property type="protein sequence ID" value="NYI92495.1"/>
    <property type="molecule type" value="Genomic_DNA"/>
</dbReference>
<dbReference type="PANTHER" id="PTHR30388">
    <property type="entry name" value="ALDEHYDE OXIDOREDUCTASE MOLYBDENUM COFACTOR ASSEMBLY PROTEIN"/>
    <property type="match status" value="1"/>
</dbReference>
<reference evidence="2 3" key="1">
    <citation type="submission" date="2020-07" db="EMBL/GenBank/DDBJ databases">
        <title>Sequencing the genomes of 1000 actinobacteria strains.</title>
        <authorList>
            <person name="Klenk H.-P."/>
        </authorList>
    </citation>
    <scope>NUCLEOTIDE SEQUENCE [LARGE SCALE GENOMIC DNA]</scope>
    <source>
        <strain evidence="2 3">DSM 104006</strain>
    </source>
</reference>
<dbReference type="InterPro" id="IPR052698">
    <property type="entry name" value="MoCofactor_Util/Proc"/>
</dbReference>
<dbReference type="RefSeq" id="WP_179776802.1">
    <property type="nucleotide sequence ID" value="NZ_JACCFK010000002.1"/>
</dbReference>
<dbReference type="InterPro" id="IPR027051">
    <property type="entry name" value="XdhC_Rossmann_dom"/>
</dbReference>
<dbReference type="Gene3D" id="3.40.50.720">
    <property type="entry name" value="NAD(P)-binding Rossmann-like Domain"/>
    <property type="match status" value="1"/>
</dbReference>
<accession>A0A853BCI8</accession>
<proteinExistence type="predicted"/>
<keyword evidence="3" id="KW-1185">Reference proteome</keyword>
<feature type="domain" description="XdhC Rossmann" evidence="1">
    <location>
        <begin position="25"/>
        <end position="153"/>
    </location>
</feature>
<dbReference type="Proteomes" id="UP000549616">
    <property type="component" value="Unassembled WGS sequence"/>
</dbReference>
<evidence type="ECO:0000259" key="1">
    <source>
        <dbReference type="Pfam" id="PF13478"/>
    </source>
</evidence>
<evidence type="ECO:0000313" key="2">
    <source>
        <dbReference type="EMBL" id="NYI92495.1"/>
    </source>
</evidence>
<comment type="caution">
    <text evidence="2">The sequence shown here is derived from an EMBL/GenBank/DDBJ whole genome shotgun (WGS) entry which is preliminary data.</text>
</comment>
<gene>
    <name evidence="2" type="ORF">HNR02_005870</name>
</gene>
<organism evidence="2 3">
    <name type="scientific">Amycolatopsis endophytica</name>
    <dbReference type="NCBI Taxonomy" id="860233"/>
    <lineage>
        <taxon>Bacteria</taxon>
        <taxon>Bacillati</taxon>
        <taxon>Actinomycetota</taxon>
        <taxon>Actinomycetes</taxon>
        <taxon>Pseudonocardiales</taxon>
        <taxon>Pseudonocardiaceae</taxon>
        <taxon>Amycolatopsis</taxon>
    </lineage>
</organism>
<evidence type="ECO:0000313" key="3">
    <source>
        <dbReference type="Proteomes" id="UP000549616"/>
    </source>
</evidence>